<feature type="transmembrane region" description="Helical" evidence="5">
    <location>
        <begin position="194"/>
        <end position="217"/>
    </location>
</feature>
<comment type="similarity">
    <text evidence="5">Belongs to the complex I subunit 2 family.</text>
</comment>
<dbReference type="Pfam" id="PF00361">
    <property type="entry name" value="Proton_antipo_M"/>
    <property type="match status" value="1"/>
</dbReference>
<comment type="catalytic activity">
    <reaction evidence="5">
        <text>a quinone + NADH + 5 H(+)(in) = a quinol + NAD(+) + 4 H(+)(out)</text>
        <dbReference type="Rhea" id="RHEA:57888"/>
        <dbReference type="ChEBI" id="CHEBI:15378"/>
        <dbReference type="ChEBI" id="CHEBI:24646"/>
        <dbReference type="ChEBI" id="CHEBI:57540"/>
        <dbReference type="ChEBI" id="CHEBI:57945"/>
        <dbReference type="ChEBI" id="CHEBI:132124"/>
    </reaction>
</comment>
<feature type="transmembrane region" description="Helical" evidence="5">
    <location>
        <begin position="288"/>
        <end position="309"/>
    </location>
</feature>
<feature type="transmembrane region" description="Helical" evidence="5">
    <location>
        <begin position="434"/>
        <end position="452"/>
    </location>
</feature>
<comment type="caution">
    <text evidence="8">The sequence shown here is derived from an EMBL/GenBank/DDBJ whole genome shotgun (WGS) entry which is preliminary data.</text>
</comment>
<keyword evidence="3 5" id="KW-1133">Transmembrane helix</keyword>
<feature type="transmembrane region" description="Helical" evidence="5">
    <location>
        <begin position="358"/>
        <end position="388"/>
    </location>
</feature>
<evidence type="ECO:0000256" key="5">
    <source>
        <dbReference type="HAMAP-Rule" id="MF_00445"/>
    </source>
</evidence>
<feature type="transmembrane region" description="Helical" evidence="5">
    <location>
        <begin position="30"/>
        <end position="48"/>
    </location>
</feature>
<name>A0A964UXZ3_9PROT</name>
<gene>
    <name evidence="5 8" type="primary">nuoN</name>
    <name evidence="8" type="ORF">EBV32_02015</name>
</gene>
<dbReference type="GO" id="GO:0005886">
    <property type="term" value="C:plasma membrane"/>
    <property type="evidence" value="ECO:0007669"/>
    <property type="project" value="UniProtKB-SubCell"/>
</dbReference>
<feature type="transmembrane region" description="Helical" evidence="5">
    <location>
        <begin position="394"/>
        <end position="413"/>
    </location>
</feature>
<proteinExistence type="inferred from homology"/>
<feature type="transmembrane region" description="Helical" evidence="5">
    <location>
        <begin position="151"/>
        <end position="174"/>
    </location>
</feature>
<evidence type="ECO:0000313" key="9">
    <source>
        <dbReference type="Proteomes" id="UP000713222"/>
    </source>
</evidence>
<evidence type="ECO:0000259" key="7">
    <source>
        <dbReference type="Pfam" id="PF00361"/>
    </source>
</evidence>
<keyword evidence="4 5" id="KW-0472">Membrane</keyword>
<dbReference type="EMBL" id="RGET01000018">
    <property type="protein sequence ID" value="NBN87852.1"/>
    <property type="molecule type" value="Genomic_DNA"/>
</dbReference>
<feature type="transmembrane region" description="Helical" evidence="5">
    <location>
        <begin position="68"/>
        <end position="85"/>
    </location>
</feature>
<comment type="function">
    <text evidence="5">NDH-1 shuttles electrons from NADH, via FMN and iron-sulfur (Fe-S) centers, to quinones in the respiratory chain. The immediate electron acceptor for the enzyme in this species is believed to be ubiquinone. Couples the redox reaction to proton translocation (for every two electrons transferred, four hydrogen ions are translocated across the cytoplasmic membrane), and thus conserves the redox energy in a proton gradient.</text>
</comment>
<feature type="transmembrane region" description="Helical" evidence="5">
    <location>
        <begin position="6"/>
        <end position="23"/>
    </location>
</feature>
<feature type="transmembrane region" description="Helical" evidence="5">
    <location>
        <begin position="260"/>
        <end position="281"/>
    </location>
</feature>
<keyword evidence="5" id="KW-0520">NAD</keyword>
<organism evidence="8 9">
    <name type="scientific">Candidatus Fonsibacter lacus</name>
    <dbReference type="NCBI Taxonomy" id="2576439"/>
    <lineage>
        <taxon>Bacteria</taxon>
        <taxon>Pseudomonadati</taxon>
        <taxon>Pseudomonadota</taxon>
        <taxon>Alphaproteobacteria</taxon>
        <taxon>Candidatus Pelagibacterales</taxon>
        <taxon>Candidatus Pelagibacterales incertae sedis</taxon>
        <taxon>Candidatus Fonsibacter</taxon>
    </lineage>
</organism>
<feature type="transmembrane region" description="Helical" evidence="5">
    <location>
        <begin position="315"/>
        <end position="337"/>
    </location>
</feature>
<sequence length="469" mass="51353">MKSIIPELSILLSSFSLLIVGVFSKTFNKIINYIIVLLLAALIFVVYFNFTGSANLFGNSYTIDPLSNFMKILVLISVLFTMLISNSYLEKLNLSKFEYPIILLLSTLGMFVMISANNLIVFYLGLELQSLCLYVLAAINTKSLKSSEAGLKYFVLGSLSSGLLLYGCSLVYGFTGSVDYSAIAKVATEQSGALKFGLVFILCGIAFKISAVPFHMWAPDVYEGSPTSVTTFFAMAPKVAAIAALIKFLNVPYANFINEWRTIIIVLSIASMFLGAVAAIGQNNLKRLMAYSSIGHVGFILAGLAIATPQSLSAVLVYIVIYVFMNIGVFACIMSLNRNGVYFENISDLSGLSKHHPLIAVCLTILTFSLAGIPPLAGFFAKFYIFLAIIQQKIYYLAVVGLLSAVIAAFYYLRIIKVIYFDAAKESYDKNSSYGLKFSLIVSTVVILFYFIDPSSLNTIVESITKNIK</sequence>
<feature type="domain" description="NADH:quinone oxidoreductase/Mrp antiporter transmembrane" evidence="7">
    <location>
        <begin position="116"/>
        <end position="407"/>
    </location>
</feature>
<evidence type="ECO:0000256" key="6">
    <source>
        <dbReference type="RuleBase" id="RU000320"/>
    </source>
</evidence>
<evidence type="ECO:0000256" key="3">
    <source>
        <dbReference type="ARBA" id="ARBA00022989"/>
    </source>
</evidence>
<dbReference type="GO" id="GO:0042773">
    <property type="term" value="P:ATP synthesis coupled electron transport"/>
    <property type="evidence" value="ECO:0007669"/>
    <property type="project" value="InterPro"/>
</dbReference>
<evidence type="ECO:0000256" key="1">
    <source>
        <dbReference type="ARBA" id="ARBA00004127"/>
    </source>
</evidence>
<dbReference type="PRINTS" id="PR01434">
    <property type="entry name" value="NADHDHGNASE5"/>
</dbReference>
<evidence type="ECO:0000256" key="4">
    <source>
        <dbReference type="ARBA" id="ARBA00023136"/>
    </source>
</evidence>
<reference evidence="8" key="1">
    <citation type="submission" date="2018-10" db="EMBL/GenBank/DDBJ databases">
        <title>Iterative Subtractive Binning of Freshwater Chronoseries Metagenomes Recovers Nearly Complete Genomes from over Four Hundred Novel Species.</title>
        <authorList>
            <person name="Rodriguez-R L.M."/>
            <person name="Tsementzi D."/>
            <person name="Luo C."/>
            <person name="Konstantinidis K.T."/>
        </authorList>
    </citation>
    <scope>NUCLEOTIDE SEQUENCE</scope>
    <source>
        <strain evidence="8">WB7_6_001</strain>
    </source>
</reference>
<comment type="subunit">
    <text evidence="5">NDH-1 is composed of 14 different subunits. Subunits NuoA, H, J, K, L, M, N constitute the membrane sector of the complex.</text>
</comment>
<dbReference type="NCBIfam" id="NF004440">
    <property type="entry name" value="PRK05777.1-3"/>
    <property type="match status" value="1"/>
</dbReference>
<dbReference type="HAMAP" id="MF_00445">
    <property type="entry name" value="NDH1_NuoN_1"/>
    <property type="match status" value="1"/>
</dbReference>
<evidence type="ECO:0000313" key="8">
    <source>
        <dbReference type="EMBL" id="NBN87852.1"/>
    </source>
</evidence>
<dbReference type="Proteomes" id="UP000713222">
    <property type="component" value="Unassembled WGS sequence"/>
</dbReference>
<dbReference type="PANTHER" id="PTHR22773">
    <property type="entry name" value="NADH DEHYDROGENASE"/>
    <property type="match status" value="1"/>
</dbReference>
<dbReference type="GO" id="GO:0048038">
    <property type="term" value="F:quinone binding"/>
    <property type="evidence" value="ECO:0007669"/>
    <property type="project" value="UniProtKB-KW"/>
</dbReference>
<dbReference type="InterPro" id="IPR001750">
    <property type="entry name" value="ND/Mrp_TM"/>
</dbReference>
<feature type="transmembrane region" description="Helical" evidence="5">
    <location>
        <begin position="97"/>
        <end position="114"/>
    </location>
</feature>
<dbReference type="GO" id="GO:0008137">
    <property type="term" value="F:NADH dehydrogenase (ubiquinone) activity"/>
    <property type="evidence" value="ECO:0007669"/>
    <property type="project" value="InterPro"/>
</dbReference>
<dbReference type="GO" id="GO:0012505">
    <property type="term" value="C:endomembrane system"/>
    <property type="evidence" value="ECO:0007669"/>
    <property type="project" value="UniProtKB-SubCell"/>
</dbReference>
<accession>A0A964UXZ3</accession>
<keyword evidence="2 5" id="KW-0812">Transmembrane</keyword>
<dbReference type="InterPro" id="IPR010096">
    <property type="entry name" value="NADH-Q_OxRdtase_suN/2"/>
</dbReference>
<keyword evidence="5" id="KW-1278">Translocase</keyword>
<keyword evidence="5" id="KW-1003">Cell membrane</keyword>
<protein>
    <recommendedName>
        <fullName evidence="5">NADH-quinone oxidoreductase subunit N</fullName>
        <ecNumber evidence="5">7.1.1.-</ecNumber>
    </recommendedName>
    <alternativeName>
        <fullName evidence="5">NADH dehydrogenase I subunit N</fullName>
    </alternativeName>
    <alternativeName>
        <fullName evidence="5">NDH-1 subunit N</fullName>
    </alternativeName>
</protein>
<keyword evidence="8" id="KW-0560">Oxidoreductase</keyword>
<evidence type="ECO:0000256" key="2">
    <source>
        <dbReference type="ARBA" id="ARBA00022692"/>
    </source>
</evidence>
<comment type="subcellular location">
    <subcellularLocation>
        <location evidence="5">Cell membrane</location>
        <topology evidence="5">Multi-pass membrane protein</topology>
    </subcellularLocation>
    <subcellularLocation>
        <location evidence="1">Endomembrane system</location>
        <topology evidence="1">Multi-pass membrane protein</topology>
    </subcellularLocation>
    <subcellularLocation>
        <location evidence="6">Membrane</location>
        <topology evidence="6">Multi-pass membrane protein</topology>
    </subcellularLocation>
</comment>
<dbReference type="AlphaFoldDB" id="A0A964UXZ3"/>
<keyword evidence="5" id="KW-0830">Ubiquinone</keyword>
<keyword evidence="5" id="KW-0813">Transport</keyword>
<keyword evidence="5" id="KW-0874">Quinone</keyword>
<dbReference type="NCBIfam" id="TIGR01770">
    <property type="entry name" value="NDH_I_N"/>
    <property type="match status" value="1"/>
</dbReference>
<dbReference type="GO" id="GO:0050136">
    <property type="term" value="F:NADH dehydrogenase (quinone) (non-electrogenic) activity"/>
    <property type="evidence" value="ECO:0007669"/>
    <property type="project" value="UniProtKB-UniRule"/>
</dbReference>
<dbReference type="EC" id="7.1.1.-" evidence="5"/>